<dbReference type="NCBIfam" id="NF047752">
    <property type="entry name" value="MntA_antitoxin"/>
    <property type="match status" value="1"/>
</dbReference>
<name>A0AAU7LRW8_9BURK</name>
<reference evidence="2" key="1">
    <citation type="submission" date="2024-05" db="EMBL/GenBank/DDBJ databases">
        <authorList>
            <person name="Bunk B."/>
            <person name="Swiderski J."/>
            <person name="Sproer C."/>
            <person name="Thiel V."/>
        </authorList>
    </citation>
    <scope>NUCLEOTIDE SEQUENCE</scope>
    <source>
        <strain evidence="2">DSM 17735</strain>
    </source>
</reference>
<dbReference type="InterPro" id="IPR052930">
    <property type="entry name" value="TA_antitoxin_MntA"/>
</dbReference>
<evidence type="ECO:0000259" key="1">
    <source>
        <dbReference type="Pfam" id="PF18765"/>
    </source>
</evidence>
<dbReference type="InterPro" id="IPR041633">
    <property type="entry name" value="Polbeta"/>
</dbReference>
<dbReference type="RefSeq" id="WP_349279731.1">
    <property type="nucleotide sequence ID" value="NZ_CBCSCU010000013.1"/>
</dbReference>
<dbReference type="InterPro" id="IPR043519">
    <property type="entry name" value="NT_sf"/>
</dbReference>
<dbReference type="EMBL" id="CP157675">
    <property type="protein sequence ID" value="XBP70394.1"/>
    <property type="molecule type" value="Genomic_DNA"/>
</dbReference>
<feature type="domain" description="Polymerase beta nucleotidyltransferase" evidence="1">
    <location>
        <begin position="15"/>
        <end position="88"/>
    </location>
</feature>
<dbReference type="Pfam" id="PF18765">
    <property type="entry name" value="Polbeta"/>
    <property type="match status" value="1"/>
</dbReference>
<proteinExistence type="predicted"/>
<protein>
    <submittedName>
        <fullName evidence="2">Nucleotidyltransferase domain-containing protein</fullName>
    </submittedName>
</protein>
<organism evidence="2">
    <name type="scientific">Polaromonas hydrogenivorans</name>
    <dbReference type="NCBI Taxonomy" id="335476"/>
    <lineage>
        <taxon>Bacteria</taxon>
        <taxon>Pseudomonadati</taxon>
        <taxon>Pseudomonadota</taxon>
        <taxon>Betaproteobacteria</taxon>
        <taxon>Burkholderiales</taxon>
        <taxon>Comamonadaceae</taxon>
        <taxon>Polaromonas</taxon>
    </lineage>
</organism>
<evidence type="ECO:0000313" key="2">
    <source>
        <dbReference type="EMBL" id="XBP70394.1"/>
    </source>
</evidence>
<accession>A0AAU7LRW8</accession>
<sequence length="131" mass="13974">MNCKAILGMLQSRVPGLLAIYAFGSRIQGTAGPQSDLDLAVLVAGYADPLALWTLSGDLADLAGCPVDLLDLRAASTVMQHQIITTGQRWWAWDAQAALYEAAILSEKTALDTARAGLLDDIQKRGSVYGR</sequence>
<dbReference type="CDD" id="cd05403">
    <property type="entry name" value="NT_KNTase_like"/>
    <property type="match status" value="1"/>
</dbReference>
<dbReference type="Gene3D" id="3.30.460.10">
    <property type="entry name" value="Beta Polymerase, domain 2"/>
    <property type="match status" value="1"/>
</dbReference>
<dbReference type="SUPFAM" id="SSF81301">
    <property type="entry name" value="Nucleotidyltransferase"/>
    <property type="match status" value="1"/>
</dbReference>
<dbReference type="PANTHER" id="PTHR43852">
    <property type="entry name" value="NUCLEOTIDYLTRANSFERASE"/>
    <property type="match status" value="1"/>
</dbReference>
<dbReference type="AlphaFoldDB" id="A0AAU7LRW8"/>
<gene>
    <name evidence="2" type="ORF">ABLV49_00720</name>
</gene>
<dbReference type="PANTHER" id="PTHR43852:SF2">
    <property type="entry name" value="PROTEIN ADENYLYLTRANSFERASE MNTA"/>
    <property type="match status" value="1"/>
</dbReference>